<dbReference type="GO" id="GO:0003743">
    <property type="term" value="F:translation initiation factor activity"/>
    <property type="evidence" value="ECO:0007669"/>
    <property type="project" value="UniProtKB-KW"/>
</dbReference>
<dbReference type="VEuPathDB" id="VectorBase:GAUT017826"/>
<keyword evidence="3" id="KW-0648">Protein biosynthesis</keyword>
<evidence type="ECO:0000313" key="4">
    <source>
        <dbReference type="EnsemblMetazoa" id="GAUT017826-PA"/>
    </source>
</evidence>
<dbReference type="GO" id="GO:0032790">
    <property type="term" value="P:ribosome disassembly"/>
    <property type="evidence" value="ECO:0007669"/>
    <property type="project" value="TreeGrafter"/>
</dbReference>
<dbReference type="GO" id="GO:0070124">
    <property type="term" value="P:mitochondrial translational initiation"/>
    <property type="evidence" value="ECO:0007669"/>
    <property type="project" value="TreeGrafter"/>
</dbReference>
<dbReference type="InterPro" id="IPR001288">
    <property type="entry name" value="Translation_initiation_fac_3"/>
</dbReference>
<dbReference type="PANTHER" id="PTHR10938">
    <property type="entry name" value="TRANSLATION INITIATION FACTOR IF-3"/>
    <property type="match status" value="1"/>
</dbReference>
<protein>
    <recommendedName>
        <fullName evidence="6">Translation initiation factor 3 N-terminal domain-containing protein</fullName>
    </recommendedName>
</protein>
<dbReference type="GO" id="GO:0005739">
    <property type="term" value="C:mitochondrion"/>
    <property type="evidence" value="ECO:0007669"/>
    <property type="project" value="TreeGrafter"/>
</dbReference>
<dbReference type="Gene3D" id="3.30.110.10">
    <property type="entry name" value="Translation initiation factor 3 (IF-3), C-terminal domain"/>
    <property type="match status" value="1"/>
</dbReference>
<evidence type="ECO:0000256" key="3">
    <source>
        <dbReference type="ARBA" id="ARBA00022917"/>
    </source>
</evidence>
<dbReference type="AlphaFoldDB" id="A0A1A9UW88"/>
<accession>A0A1A9UW88</accession>
<dbReference type="GO" id="GO:0043022">
    <property type="term" value="F:ribosome binding"/>
    <property type="evidence" value="ECO:0007669"/>
    <property type="project" value="TreeGrafter"/>
</dbReference>
<dbReference type="PANTHER" id="PTHR10938:SF0">
    <property type="entry name" value="TRANSLATION INITIATION FACTOR IF-3, MITOCHONDRIAL"/>
    <property type="match status" value="1"/>
</dbReference>
<dbReference type="EnsemblMetazoa" id="GAUT017826-RA">
    <property type="protein sequence ID" value="GAUT017826-PA"/>
    <property type="gene ID" value="GAUT017826"/>
</dbReference>
<keyword evidence="2" id="KW-0396">Initiation factor</keyword>
<dbReference type="STRING" id="7395.A0A1A9UW88"/>
<name>A0A1A9UW88_GLOAU</name>
<dbReference type="Proteomes" id="UP000078200">
    <property type="component" value="Unassembled WGS sequence"/>
</dbReference>
<keyword evidence="5" id="KW-1185">Reference proteome</keyword>
<evidence type="ECO:0000256" key="1">
    <source>
        <dbReference type="ARBA" id="ARBA00005439"/>
    </source>
</evidence>
<proteinExistence type="inferred from homology"/>
<sequence>MSSLLKSVTLLKNIHCFLTKSGNLRNANQAKEAYGNFWYLWRKRMSTTSTKIPNEVRKSKNPAKITLIQNQNVSVTTLEEAKNLAKRRAMHLIQIQELDTKTQRPVYKLLTNAEILVEELSELKSKDSNAAPAVIPTKSAQKKPEKSLNIGSRISENDLNARLKNIAKWLSKGHEVRILIQSTANDTTTCDQIFKSIETFIKTPEEAALGKIVQKHSKGTAIKFSILPLANVATENTNGGKLSPNQA</sequence>
<organism evidence="4 5">
    <name type="scientific">Glossina austeni</name>
    <name type="common">Savannah tsetse fly</name>
    <dbReference type="NCBI Taxonomy" id="7395"/>
    <lineage>
        <taxon>Eukaryota</taxon>
        <taxon>Metazoa</taxon>
        <taxon>Ecdysozoa</taxon>
        <taxon>Arthropoda</taxon>
        <taxon>Hexapoda</taxon>
        <taxon>Insecta</taxon>
        <taxon>Pterygota</taxon>
        <taxon>Neoptera</taxon>
        <taxon>Endopterygota</taxon>
        <taxon>Diptera</taxon>
        <taxon>Brachycera</taxon>
        <taxon>Muscomorpha</taxon>
        <taxon>Hippoboscoidea</taxon>
        <taxon>Glossinidae</taxon>
        <taxon>Glossina</taxon>
    </lineage>
</organism>
<evidence type="ECO:0000256" key="2">
    <source>
        <dbReference type="ARBA" id="ARBA00022540"/>
    </source>
</evidence>
<evidence type="ECO:0008006" key="6">
    <source>
        <dbReference type="Google" id="ProtNLM"/>
    </source>
</evidence>
<dbReference type="InterPro" id="IPR036788">
    <property type="entry name" value="T_IF-3_C_sf"/>
</dbReference>
<dbReference type="SUPFAM" id="SSF55200">
    <property type="entry name" value="Translation initiation factor IF3, C-terminal domain"/>
    <property type="match status" value="1"/>
</dbReference>
<evidence type="ECO:0000313" key="5">
    <source>
        <dbReference type="Proteomes" id="UP000078200"/>
    </source>
</evidence>
<comment type="similarity">
    <text evidence="1">Belongs to the IF-3 family.</text>
</comment>
<reference evidence="4" key="1">
    <citation type="submission" date="2020-05" db="UniProtKB">
        <authorList>
            <consortium name="EnsemblMetazoa"/>
        </authorList>
    </citation>
    <scope>IDENTIFICATION</scope>
    <source>
        <strain evidence="4">TTRI</strain>
    </source>
</reference>